<accession>X1Q9Q2</accession>
<proteinExistence type="predicted"/>
<dbReference type="EMBL" id="BARV01038845">
    <property type="protein sequence ID" value="GAI51531.1"/>
    <property type="molecule type" value="Genomic_DNA"/>
</dbReference>
<evidence type="ECO:0008006" key="2">
    <source>
        <dbReference type="Google" id="ProtNLM"/>
    </source>
</evidence>
<feature type="non-terminal residue" evidence="1">
    <location>
        <position position="63"/>
    </location>
</feature>
<protein>
    <recommendedName>
        <fullName evidence="2">PIN domain-containing protein</fullName>
    </recommendedName>
</protein>
<name>X1Q9Q2_9ZZZZ</name>
<dbReference type="AlphaFoldDB" id="X1Q9Q2"/>
<reference evidence="1" key="1">
    <citation type="journal article" date="2014" name="Front. Microbiol.">
        <title>High frequency of phylogenetically diverse reductive dehalogenase-homologous genes in deep subseafloor sedimentary metagenomes.</title>
        <authorList>
            <person name="Kawai M."/>
            <person name="Futagami T."/>
            <person name="Toyoda A."/>
            <person name="Takaki Y."/>
            <person name="Nishi S."/>
            <person name="Hori S."/>
            <person name="Arai W."/>
            <person name="Tsubouchi T."/>
            <person name="Morono Y."/>
            <person name="Uchiyama I."/>
            <person name="Ito T."/>
            <person name="Fujiyama A."/>
            <person name="Inagaki F."/>
            <person name="Takami H."/>
        </authorList>
    </citation>
    <scope>NUCLEOTIDE SEQUENCE</scope>
    <source>
        <strain evidence="1">Expedition CK06-06</strain>
    </source>
</reference>
<organism evidence="1">
    <name type="scientific">marine sediment metagenome</name>
    <dbReference type="NCBI Taxonomy" id="412755"/>
    <lineage>
        <taxon>unclassified sequences</taxon>
        <taxon>metagenomes</taxon>
        <taxon>ecological metagenomes</taxon>
    </lineage>
</organism>
<gene>
    <name evidence="1" type="ORF">S06H3_59722</name>
</gene>
<sequence>METPVTPPFIGIAPAQPEERDILIAQSYRMFAMDSNVDVLLFTADEDMINHAMSADLEPVFIK</sequence>
<evidence type="ECO:0000313" key="1">
    <source>
        <dbReference type="EMBL" id="GAI51531.1"/>
    </source>
</evidence>
<comment type="caution">
    <text evidence="1">The sequence shown here is derived from an EMBL/GenBank/DDBJ whole genome shotgun (WGS) entry which is preliminary data.</text>
</comment>